<reference evidence="1" key="1">
    <citation type="submission" date="2023-04" db="EMBL/GenBank/DDBJ databases">
        <title>A chromosome-level genome assembly of the parasitoid wasp Eretmocerus hayati.</title>
        <authorList>
            <person name="Zhong Y."/>
            <person name="Liu S."/>
            <person name="Liu Y."/>
        </authorList>
    </citation>
    <scope>NUCLEOTIDE SEQUENCE</scope>
    <source>
        <strain evidence="1">ZJU_SS_LIU_2023</strain>
    </source>
</reference>
<protein>
    <submittedName>
        <fullName evidence="1">Uncharacterized protein</fullName>
    </submittedName>
</protein>
<keyword evidence="2" id="KW-1185">Reference proteome</keyword>
<sequence length="1281" mass="149234">MVIKSAKRKCTGDSASYAEPKKIRWESHQELNEHLDKGTLNCESVIPNNNYERHYPSKFITFIYKLYLSMWWLLKKHHNKQKVSPLAISFEDSEIDLFKDIVIRYKSKSVHVKIIDDHFIDYTIGYSRLFSKSQIFSLNQYFNSYAKNRICKSFRFLKHVEYLIIYTNLSLDLDKDQMMSEPSKPKLCPLKFERMNIDKHEILQKFLFSQNSLGELNFYQFSQDGRTKTELLERLELTSSLQKAAKDRKMSNAFLDNIKRDFLNKLVFAVDQPCSEELRKLIRAKVHGSRHSLSKLQEEAIQSNLTGPPLLYEIKFLISVASDVMMHNRLSLSYENDDASNFIIINYKNKLTFVNVCLENQRLSLKHLLPLKNQKEKNKMSLSHQFIHFIREYKKNQSIKFFVIYTNAKLDLCNINNLRLSNSKESFSFEKISIDSKRFKVLRYLSGVDAKYLYQFNLSETNNPHLFESLCYPKQKDEIITDECIMQLKKLFLHKLIIATNQPNDESLEQIIKAKISELNMTGIDGILEEIVLRWTESIQFGWMTQSVARQILDDVKNHRSTYQKLQRKDISAEIKFTKSVIDREGSTTFNHFLHYVVSGKGRKILQNFKKCDLKLTTLSGILHKTGTGAVKALENLHETCFDENGRESFYLQTLKRNGIKLSTMCRFLLRAGHFASNSFEKLFYTWFDVDGNKRRYLRILEKQKISLTHMSSILHGGGSDVAQSFTKLFDLLFDEHGNKTKYLILPEKHGLVLANFTSILHFSGPKAADAFKNMYDILFDESGKESFYLRTLKENSIELTIFCPLLHGSGSQAATLFENVFHLLFDDKGNKTQYLTTLQREGISLVHLTKMLGGARSHILKTFKELYDLWFDSQGNKTQYLIALEKNNIDLQSMTTILYGTGIHVVQAFKNLYHLWFDENGGKTLYLQTLQKNGIHLRTIGYMLYNTRKNASDTYKTMHHIVFNDQGDKSERLLRFEKEGITFASLCGVLKTSSYQAKIAFDDLYSLWFNDQGDKTRYLNNFERNGLRPSMILIVIRASGASAAKAYKSLHDCWFEQNDEKTSYLKNFEENGSSLLMIARMLQNGGRHSAQVFKDIHDLFFDEKGQKTICIKTLEKEGVDILRIVKVMRKTGFAAIPCFRNFYEFFFDADGNQTHFYRIFKANQVSLPCILDIFSRLRAKSYQVIEALYYIFFTREGEKTHFTSILETNKICINQILNIVWRANDKAAQILINLYEVWFDESGNESQRLIDLQRKNLSFADVVKRLERSGPKVVDKFMKL</sequence>
<evidence type="ECO:0000313" key="1">
    <source>
        <dbReference type="EMBL" id="KAJ8679915.1"/>
    </source>
</evidence>
<evidence type="ECO:0000313" key="2">
    <source>
        <dbReference type="Proteomes" id="UP001239111"/>
    </source>
</evidence>
<organism evidence="1 2">
    <name type="scientific">Eretmocerus hayati</name>
    <dbReference type="NCBI Taxonomy" id="131215"/>
    <lineage>
        <taxon>Eukaryota</taxon>
        <taxon>Metazoa</taxon>
        <taxon>Ecdysozoa</taxon>
        <taxon>Arthropoda</taxon>
        <taxon>Hexapoda</taxon>
        <taxon>Insecta</taxon>
        <taxon>Pterygota</taxon>
        <taxon>Neoptera</taxon>
        <taxon>Endopterygota</taxon>
        <taxon>Hymenoptera</taxon>
        <taxon>Apocrita</taxon>
        <taxon>Proctotrupomorpha</taxon>
        <taxon>Chalcidoidea</taxon>
        <taxon>Aphelinidae</taxon>
        <taxon>Aphelininae</taxon>
        <taxon>Eretmocerus</taxon>
    </lineage>
</organism>
<comment type="caution">
    <text evidence="1">The sequence shown here is derived from an EMBL/GenBank/DDBJ whole genome shotgun (WGS) entry which is preliminary data.</text>
</comment>
<dbReference type="EMBL" id="CM056742">
    <property type="protein sequence ID" value="KAJ8679915.1"/>
    <property type="molecule type" value="Genomic_DNA"/>
</dbReference>
<name>A0ACC2P8J6_9HYME</name>
<accession>A0ACC2P8J6</accession>
<gene>
    <name evidence="1" type="ORF">QAD02_015702</name>
</gene>
<dbReference type="Proteomes" id="UP001239111">
    <property type="component" value="Chromosome 2"/>
</dbReference>
<proteinExistence type="predicted"/>